<keyword evidence="5" id="KW-1185">Reference proteome</keyword>
<keyword evidence="2" id="KW-0732">Signal</keyword>
<dbReference type="Pfam" id="PF01522">
    <property type="entry name" value="Polysacc_deac_1"/>
    <property type="match status" value="1"/>
</dbReference>
<feature type="chain" id="PRO_5039566758" evidence="2">
    <location>
        <begin position="23"/>
        <end position="283"/>
    </location>
</feature>
<dbReference type="CDD" id="cd10917">
    <property type="entry name" value="CE4_NodB_like_6s_7s"/>
    <property type="match status" value="1"/>
</dbReference>
<dbReference type="KEGG" id="bcoh:BC6307_13405"/>
<protein>
    <submittedName>
        <fullName evidence="4">Polysaccharide deacetylase</fullName>
    </submittedName>
</protein>
<dbReference type="AlphaFoldDB" id="A0A223KRV3"/>
<evidence type="ECO:0000313" key="4">
    <source>
        <dbReference type="EMBL" id="AST92210.1"/>
    </source>
</evidence>
<evidence type="ECO:0000256" key="1">
    <source>
        <dbReference type="SAM" id="MobiDB-lite"/>
    </source>
</evidence>
<dbReference type="RefSeq" id="WP_066420045.1">
    <property type="nucleotide sequence ID" value="NZ_CP018866.1"/>
</dbReference>
<dbReference type="InterPro" id="IPR050248">
    <property type="entry name" value="Polysacc_deacetylase_ArnD"/>
</dbReference>
<reference evidence="4 5" key="1">
    <citation type="submission" date="2016-12" db="EMBL/GenBank/DDBJ databases">
        <title>The whole genome sequencing and assembly of Bacillus cohnii DSM 6307T strain.</title>
        <authorList>
            <person name="Lee Y.-J."/>
            <person name="Yi H."/>
            <person name="Bahn Y.-S."/>
            <person name="Kim J.F."/>
            <person name="Lee D.-W."/>
        </authorList>
    </citation>
    <scope>NUCLEOTIDE SEQUENCE [LARGE SCALE GENOMIC DNA]</scope>
    <source>
        <strain evidence="4 5">DSM 6307</strain>
    </source>
</reference>
<dbReference type="PANTHER" id="PTHR10587:SF125">
    <property type="entry name" value="POLYSACCHARIDE DEACETYLASE YHEN-RELATED"/>
    <property type="match status" value="1"/>
</dbReference>
<evidence type="ECO:0000259" key="3">
    <source>
        <dbReference type="PROSITE" id="PS51677"/>
    </source>
</evidence>
<dbReference type="PROSITE" id="PS51677">
    <property type="entry name" value="NODB"/>
    <property type="match status" value="1"/>
</dbReference>
<feature type="signal peptide" evidence="2">
    <location>
        <begin position="1"/>
        <end position="22"/>
    </location>
</feature>
<dbReference type="InterPro" id="IPR011330">
    <property type="entry name" value="Glyco_hydro/deAcase_b/a-brl"/>
</dbReference>
<proteinExistence type="predicted"/>
<dbReference type="PROSITE" id="PS51257">
    <property type="entry name" value="PROKAR_LIPOPROTEIN"/>
    <property type="match status" value="1"/>
</dbReference>
<sequence length="283" mass="32394">MKNWIISSVLLLFLTACTNNNMVEDTNNKQDNEEPVIDMETDVEENPSSPEDNNDEIVDSPVTDEQNEKEQINISPQYKISGDWSIVPIDNANPKVVLLTIDDAPDRYALHMAETLHTLGVKAIFFVNGHFLDTEEEKKVLKEIHRLGFPIGNHTMTHKRLSTISEEEQKSEIVELNNVVEEIIGERPKFFRAPFGVNTDYAKDIVKEEGMLLMNWTYGYDWEPDYKTKETISDIMVNAPELRDGANLLMHDREWTSEALEDIVVGLQEKGYEIVDPDLIETP</sequence>
<accession>A0A223KRV3</accession>
<dbReference type="SUPFAM" id="SSF88713">
    <property type="entry name" value="Glycoside hydrolase/deacetylase"/>
    <property type="match status" value="1"/>
</dbReference>
<dbReference type="GO" id="GO:0016810">
    <property type="term" value="F:hydrolase activity, acting on carbon-nitrogen (but not peptide) bonds"/>
    <property type="evidence" value="ECO:0007669"/>
    <property type="project" value="InterPro"/>
</dbReference>
<gene>
    <name evidence="4" type="ORF">BC6307_13405</name>
</gene>
<evidence type="ECO:0000313" key="5">
    <source>
        <dbReference type="Proteomes" id="UP000215224"/>
    </source>
</evidence>
<evidence type="ECO:0000256" key="2">
    <source>
        <dbReference type="SAM" id="SignalP"/>
    </source>
</evidence>
<name>A0A223KRV3_9BACI</name>
<dbReference type="Proteomes" id="UP000215224">
    <property type="component" value="Chromosome"/>
</dbReference>
<organism evidence="4 5">
    <name type="scientific">Sutcliffiella cohnii</name>
    <dbReference type="NCBI Taxonomy" id="33932"/>
    <lineage>
        <taxon>Bacteria</taxon>
        <taxon>Bacillati</taxon>
        <taxon>Bacillota</taxon>
        <taxon>Bacilli</taxon>
        <taxon>Bacillales</taxon>
        <taxon>Bacillaceae</taxon>
        <taxon>Sutcliffiella</taxon>
    </lineage>
</organism>
<feature type="region of interest" description="Disordered" evidence="1">
    <location>
        <begin position="40"/>
        <end position="69"/>
    </location>
</feature>
<dbReference type="Gene3D" id="3.20.20.370">
    <property type="entry name" value="Glycoside hydrolase/deacetylase"/>
    <property type="match status" value="1"/>
</dbReference>
<dbReference type="InterPro" id="IPR002509">
    <property type="entry name" value="NODB_dom"/>
</dbReference>
<dbReference type="EMBL" id="CP018866">
    <property type="protein sequence ID" value="AST92210.1"/>
    <property type="molecule type" value="Genomic_DNA"/>
</dbReference>
<dbReference type="PANTHER" id="PTHR10587">
    <property type="entry name" value="GLYCOSYL TRANSFERASE-RELATED"/>
    <property type="match status" value="1"/>
</dbReference>
<dbReference type="GO" id="GO:0005975">
    <property type="term" value="P:carbohydrate metabolic process"/>
    <property type="evidence" value="ECO:0007669"/>
    <property type="project" value="InterPro"/>
</dbReference>
<feature type="domain" description="NodB homology" evidence="3">
    <location>
        <begin position="95"/>
        <end position="275"/>
    </location>
</feature>
<dbReference type="STRING" id="1314751.GCA_001591425_04018"/>